<dbReference type="PANTHER" id="PTHR44943">
    <property type="entry name" value="CELLULOSE SYNTHASE OPERON PROTEIN C"/>
    <property type="match status" value="1"/>
</dbReference>
<protein>
    <submittedName>
        <fullName evidence="4">Photosystem I assembly protein Ycf3</fullName>
    </submittedName>
</protein>
<evidence type="ECO:0000313" key="4">
    <source>
        <dbReference type="EMBL" id="SUV52453.1"/>
    </source>
</evidence>
<keyword evidence="2 3" id="KW-0802">TPR repeat</keyword>
<organism evidence="4 5">
    <name type="scientific">Bergeyella zoohelcum</name>
    <dbReference type="NCBI Taxonomy" id="1015"/>
    <lineage>
        <taxon>Bacteria</taxon>
        <taxon>Pseudomonadati</taxon>
        <taxon>Bacteroidota</taxon>
        <taxon>Flavobacteriia</taxon>
        <taxon>Flavobacteriales</taxon>
        <taxon>Weeksellaceae</taxon>
        <taxon>Bergeyella</taxon>
    </lineage>
</organism>
<accession>A0A380ZSZ8</accession>
<dbReference type="Pfam" id="PF13181">
    <property type="entry name" value="TPR_8"/>
    <property type="match status" value="1"/>
</dbReference>
<dbReference type="SUPFAM" id="SSF48452">
    <property type="entry name" value="TPR-like"/>
    <property type="match status" value="1"/>
</dbReference>
<dbReference type="PROSITE" id="PS50005">
    <property type="entry name" value="TPR"/>
    <property type="match status" value="1"/>
</dbReference>
<dbReference type="SMART" id="SM00028">
    <property type="entry name" value="TPR"/>
    <property type="match status" value="4"/>
</dbReference>
<proteinExistence type="predicted"/>
<dbReference type="EMBL" id="UFTJ01000003">
    <property type="protein sequence ID" value="SUV52453.1"/>
    <property type="molecule type" value="Genomic_DNA"/>
</dbReference>
<dbReference type="AlphaFoldDB" id="A0A380ZSZ8"/>
<dbReference type="Gene3D" id="1.25.40.10">
    <property type="entry name" value="Tetratricopeptide repeat domain"/>
    <property type="match status" value="2"/>
</dbReference>
<dbReference type="Proteomes" id="UP000255515">
    <property type="component" value="Unassembled WGS sequence"/>
</dbReference>
<gene>
    <name evidence="4" type="ORF">NCTC11661_01591</name>
</gene>
<keyword evidence="1" id="KW-0677">Repeat</keyword>
<dbReference type="InterPro" id="IPR051685">
    <property type="entry name" value="Ycf3/AcsC/BcsC/TPR_MFPF"/>
</dbReference>
<name>A0A380ZSZ8_9FLAO</name>
<evidence type="ECO:0000256" key="3">
    <source>
        <dbReference type="PROSITE-ProRule" id="PRU00339"/>
    </source>
</evidence>
<dbReference type="InterPro" id="IPR011990">
    <property type="entry name" value="TPR-like_helical_dom_sf"/>
</dbReference>
<evidence type="ECO:0000313" key="5">
    <source>
        <dbReference type="Proteomes" id="UP000255515"/>
    </source>
</evidence>
<sequence length="453" mass="50577">MKKLSIGLLMAITTLSFGQKKEVTNAFKAIESNDISTAATQLSAAESILNGNLHLLTPELQEQYYFAKGMLAMKQGKNTEGASYLAKIADLGKSKIYTGRDSNKNRVYFVGKTAADASGVTGLKEEKYTPQHLNALINMINPLIQKANNDAINAYNAKNYAEAGKKFEETYYFLAASGQNDGQILYNAALSYMNAKDADRAINAYKKLIDTNYTGVQTSYSAKNKKTGKVENFDKGTWDLVKQSSDYTDFKTETSKNIEQDLYDLYGTLLVDNNRNDEAITFLEKAIAKYPKNARFGTLQGLAYFKAGKTDEFAKSLRATLEKNPNDAMNWYNLGVILSNEEANKEEAKKAFEKAISIDPKMENAYQNLGNLLMGDDSKAVNEIRAAKGAERDRLLEVRRERFKTAIPVFEKWYSINPNNIEVVSMLKGLYQSTKNDAKYNEFKAKEAALKGN</sequence>
<dbReference type="Pfam" id="PF13432">
    <property type="entry name" value="TPR_16"/>
    <property type="match status" value="1"/>
</dbReference>
<dbReference type="Pfam" id="PF13174">
    <property type="entry name" value="TPR_6"/>
    <property type="match status" value="1"/>
</dbReference>
<evidence type="ECO:0000256" key="2">
    <source>
        <dbReference type="ARBA" id="ARBA00022803"/>
    </source>
</evidence>
<reference evidence="4 5" key="1">
    <citation type="submission" date="2018-06" db="EMBL/GenBank/DDBJ databases">
        <authorList>
            <consortium name="Pathogen Informatics"/>
            <person name="Doyle S."/>
        </authorList>
    </citation>
    <scope>NUCLEOTIDE SEQUENCE [LARGE SCALE GENOMIC DNA]</scope>
    <source>
        <strain evidence="4 5">NCTC11661</strain>
    </source>
</reference>
<dbReference type="InterPro" id="IPR019734">
    <property type="entry name" value="TPR_rpt"/>
</dbReference>
<evidence type="ECO:0000256" key="1">
    <source>
        <dbReference type="ARBA" id="ARBA00022737"/>
    </source>
</evidence>
<dbReference type="PANTHER" id="PTHR44943:SF8">
    <property type="entry name" value="TPR REPEAT-CONTAINING PROTEIN MJ0263"/>
    <property type="match status" value="1"/>
</dbReference>
<feature type="repeat" description="TPR" evidence="3">
    <location>
        <begin position="260"/>
        <end position="293"/>
    </location>
</feature>